<keyword evidence="2" id="KW-1185">Reference proteome</keyword>
<evidence type="ECO:0000313" key="2">
    <source>
        <dbReference type="Proteomes" id="UP000313849"/>
    </source>
</evidence>
<gene>
    <name evidence="1" type="ORF">FH969_14560</name>
</gene>
<sequence length="171" mass="17768">MSRTRRGVVWRAVLGAGLAVGLLTACSGTEPFTLGEVVPLETDTSLEPTLTVTSVERVGDDEGLTDFGGGALTGDPWRVSYRIALGDGVRQDFTWDAIPDVSSGQWTARAGGSDVTASTLTGDAASVCSGTAAPPQEDSVVGDYCQIFVIPDGEAIDRVELADVGTWDVSE</sequence>
<name>A0A5C5B7H7_9MICO</name>
<dbReference type="Proteomes" id="UP000313849">
    <property type="component" value="Unassembled WGS sequence"/>
</dbReference>
<dbReference type="RefSeq" id="WP_139987907.1">
    <property type="nucleotide sequence ID" value="NZ_VENP01000098.1"/>
</dbReference>
<proteinExistence type="predicted"/>
<dbReference type="EMBL" id="VENP01000098">
    <property type="protein sequence ID" value="TNU72840.1"/>
    <property type="molecule type" value="Genomic_DNA"/>
</dbReference>
<dbReference type="AlphaFoldDB" id="A0A5C5B7H7"/>
<accession>A0A5C5B7H7</accession>
<dbReference type="PROSITE" id="PS51257">
    <property type="entry name" value="PROKAR_LIPOPROTEIN"/>
    <property type="match status" value="1"/>
</dbReference>
<reference evidence="1 2" key="1">
    <citation type="submission" date="2019-06" db="EMBL/GenBank/DDBJ databases">
        <title>Draft genome sequence of Miniimonas arenae KCTC 19750T isolated from sea sand.</title>
        <authorList>
            <person name="Park S.-J."/>
        </authorList>
    </citation>
    <scope>NUCLEOTIDE SEQUENCE [LARGE SCALE GENOMIC DNA]</scope>
    <source>
        <strain evidence="1 2">KCTC 19750</strain>
    </source>
</reference>
<protein>
    <submittedName>
        <fullName evidence="1">Uncharacterized protein</fullName>
    </submittedName>
</protein>
<evidence type="ECO:0000313" key="1">
    <source>
        <dbReference type="EMBL" id="TNU72840.1"/>
    </source>
</evidence>
<organism evidence="1 2">
    <name type="scientific">Miniimonas arenae</name>
    <dbReference type="NCBI Taxonomy" id="676201"/>
    <lineage>
        <taxon>Bacteria</taxon>
        <taxon>Bacillati</taxon>
        <taxon>Actinomycetota</taxon>
        <taxon>Actinomycetes</taxon>
        <taxon>Micrococcales</taxon>
        <taxon>Beutenbergiaceae</taxon>
        <taxon>Miniimonas</taxon>
    </lineage>
</organism>
<dbReference type="OrthoDB" id="5145863at2"/>
<comment type="caution">
    <text evidence="1">The sequence shown here is derived from an EMBL/GenBank/DDBJ whole genome shotgun (WGS) entry which is preliminary data.</text>
</comment>